<name>A0A9W3G5P1_CAMBA</name>
<protein>
    <submittedName>
        <fullName evidence="2">Uncharacterized protein LOC123616912 isoform X1</fullName>
    </submittedName>
</protein>
<accession>A0A9W3G5P1</accession>
<sequence>MRRWRGAGRSLAAWSSCRWMGTEKPPSACRFPKRTCPWQRDPPSQRPSSTSIPGAHSQLSASRCPATGLFLLGVAQFPRRHPAGLQVPRHWQCRSQRTFPQSSTCTRKPLRPPASTTAPAQGRDSHLPVPESRKLMRGSVVLQTPSGSCRGPGVQRRKGGRKQTCLEHPLCASPLMAVKSTTTGHRRYLQLDSQPGHLDSTAHVLKRRTLADP</sequence>
<evidence type="ECO:0000256" key="1">
    <source>
        <dbReference type="SAM" id="MobiDB-lite"/>
    </source>
</evidence>
<dbReference type="RefSeq" id="XP_045372841.1">
    <property type="nucleotide sequence ID" value="XM_045516885.1"/>
</dbReference>
<reference evidence="2" key="1">
    <citation type="submission" date="2025-08" db="UniProtKB">
        <authorList>
            <consortium name="RefSeq"/>
        </authorList>
    </citation>
    <scope>IDENTIFICATION</scope>
    <source>
        <tissue evidence="2">Blood</tissue>
    </source>
</reference>
<feature type="region of interest" description="Disordered" evidence="1">
    <location>
        <begin position="98"/>
        <end position="129"/>
    </location>
</feature>
<evidence type="ECO:0000313" key="2">
    <source>
        <dbReference type="RefSeq" id="XP_045372841.1"/>
    </source>
</evidence>
<feature type="region of interest" description="Disordered" evidence="1">
    <location>
        <begin position="32"/>
        <end position="60"/>
    </location>
</feature>
<dbReference type="AlphaFoldDB" id="A0A9W3G5P1"/>
<proteinExistence type="predicted"/>
<gene>
    <name evidence="2" type="primary">LOC123616912</name>
</gene>
<organism evidence="2">
    <name type="scientific">Camelus bactrianus</name>
    <name type="common">Bactrian camel</name>
    <dbReference type="NCBI Taxonomy" id="9837"/>
    <lineage>
        <taxon>Eukaryota</taxon>
        <taxon>Metazoa</taxon>
        <taxon>Chordata</taxon>
        <taxon>Craniata</taxon>
        <taxon>Vertebrata</taxon>
        <taxon>Euteleostomi</taxon>
        <taxon>Mammalia</taxon>
        <taxon>Eutheria</taxon>
        <taxon>Laurasiatheria</taxon>
        <taxon>Artiodactyla</taxon>
        <taxon>Tylopoda</taxon>
        <taxon>Camelidae</taxon>
        <taxon>Camelus</taxon>
    </lineage>
</organism>
<feature type="compositionally biased region" description="Polar residues" evidence="1">
    <location>
        <begin position="46"/>
        <end position="60"/>
    </location>
</feature>